<sequence>MQAHQPYCTLSYVWGSPVVEDAMDDGLLPQNLPEDAVEDGLLAENLPATIEDAIACTLALNVNYLWVDRYCIDQQQHDEKAQEIGRMDEIYSGAIVGIFATTGGDAHAGLAGFSVPRGTAICHVSKELLLQQHPREPETEIDTSRWAHRGWTYQELLLSTRRIFFTQAGVYFECQELCRTEGRHFTFDHTYGLGTQLGDRPVPKPTSPPICRHIQAYTKRQLTHRSDSLKAMLEIFGHLQRAKTPVYHYWGIPIMMDEISSSAMAGFVAGLCWAKALPFRAADGEDIVRRPAFPSWSWCGWGHAPYGVHYYFPGDKSYIFRHYILDVKVAETDDTYTWESIWTSISTQNPTQTPSIHADYDKEASPQLRLEGRVVRFQARINTKANFVDVALVSPFPSKEEDWGFTEVLLDVRRDGLVTYTAVLLFKAASTPKRTQSAYWLITFLLLREVHLPPDCQEPKESNAGETGPEISRCAKFERVGLMKVHCSRGNKRFKELGWHTQARREEIIIC</sequence>
<dbReference type="PANTHER" id="PTHR33112">
    <property type="entry name" value="DOMAIN PROTEIN, PUTATIVE-RELATED"/>
    <property type="match status" value="1"/>
</dbReference>
<dbReference type="Proteomes" id="UP000490939">
    <property type="component" value="Unassembled WGS sequence"/>
</dbReference>
<accession>A0A8H3VPM4</accession>
<comment type="caution">
    <text evidence="2">The sequence shown here is derived from an EMBL/GenBank/DDBJ whole genome shotgun (WGS) entry which is preliminary data.</text>
</comment>
<keyword evidence="3" id="KW-1185">Reference proteome</keyword>
<proteinExistence type="predicted"/>
<dbReference type="InterPro" id="IPR010730">
    <property type="entry name" value="HET"/>
</dbReference>
<dbReference type="PANTHER" id="PTHR33112:SF1">
    <property type="entry name" value="HETEROKARYON INCOMPATIBILITY DOMAIN-CONTAINING PROTEIN"/>
    <property type="match status" value="1"/>
</dbReference>
<gene>
    <name evidence="2" type="ORF">EG327_001088</name>
</gene>
<evidence type="ECO:0000313" key="3">
    <source>
        <dbReference type="Proteomes" id="UP000490939"/>
    </source>
</evidence>
<organism evidence="2 3">
    <name type="scientific">Venturia inaequalis</name>
    <name type="common">Apple scab fungus</name>
    <dbReference type="NCBI Taxonomy" id="5025"/>
    <lineage>
        <taxon>Eukaryota</taxon>
        <taxon>Fungi</taxon>
        <taxon>Dikarya</taxon>
        <taxon>Ascomycota</taxon>
        <taxon>Pezizomycotina</taxon>
        <taxon>Dothideomycetes</taxon>
        <taxon>Pleosporomycetidae</taxon>
        <taxon>Venturiales</taxon>
        <taxon>Venturiaceae</taxon>
        <taxon>Venturia</taxon>
    </lineage>
</organism>
<dbReference type="EMBL" id="WNWR01000126">
    <property type="protein sequence ID" value="KAE9990693.1"/>
    <property type="molecule type" value="Genomic_DNA"/>
</dbReference>
<evidence type="ECO:0000259" key="1">
    <source>
        <dbReference type="Pfam" id="PF06985"/>
    </source>
</evidence>
<evidence type="ECO:0000313" key="2">
    <source>
        <dbReference type="EMBL" id="KAE9990693.1"/>
    </source>
</evidence>
<reference evidence="2 3" key="1">
    <citation type="submission" date="2019-07" db="EMBL/GenBank/DDBJ databases">
        <title>Venturia inaequalis Genome Resource.</title>
        <authorList>
            <person name="Lichtner F.J."/>
        </authorList>
    </citation>
    <scope>NUCLEOTIDE SEQUENCE [LARGE SCALE GENOMIC DNA]</scope>
    <source>
        <strain evidence="2 3">DMI_063113</strain>
    </source>
</reference>
<name>A0A8H3VPM4_VENIN</name>
<dbReference type="AlphaFoldDB" id="A0A8H3VPM4"/>
<feature type="domain" description="Heterokaryon incompatibility" evidence="1">
    <location>
        <begin position="7"/>
        <end position="155"/>
    </location>
</feature>
<dbReference type="Pfam" id="PF06985">
    <property type="entry name" value="HET"/>
    <property type="match status" value="1"/>
</dbReference>
<protein>
    <recommendedName>
        <fullName evidence="1">Heterokaryon incompatibility domain-containing protein</fullName>
    </recommendedName>
</protein>